<keyword evidence="5 8" id="KW-0732">Signal</keyword>
<evidence type="ECO:0000256" key="4">
    <source>
        <dbReference type="ARBA" id="ARBA00022692"/>
    </source>
</evidence>
<keyword evidence="3" id="KW-1134">Transmembrane beta strand</keyword>
<sequence length="391" mass="41293">MTHAIFKPRPATAVLGALTLLCAASAQATNGTMPHGYGIKAQGMGGVAIALPQDGLAAANNPAGMAFVGNRLDLGLAVVMPKPEASFGGVQYDGDGDKAIPIPEFGYNRVLDDRQSVGVSVYGNGVSTKYDTSILGGPGSGDDGAQLTQIIASPTYAYRITPRQAIGISADLAYQRFRVQGVPDSTGVEGQGYDSSTGVGFKVGWLGQVSEQLTLGAMYSSRVRMGKLDKYRNLLANSGQFDVPERYGVGFAWRPTQDLTIAGDVLRINWGDIDSLGNALTDAEPGFGWRNQTVSRLGVAWQARPDLVLRTGYSHGTQIVSSDSATLDYLAPVTPQRHLSLGATWTLDAQNEISFVYARAFGSKVDGTGPSTGVSVDMAQHWVGVAWGRQL</sequence>
<feature type="signal peptide" evidence="8">
    <location>
        <begin position="1"/>
        <end position="28"/>
    </location>
</feature>
<dbReference type="RefSeq" id="WP_131446581.1">
    <property type="nucleotide sequence ID" value="NZ_SJZB01000032.1"/>
</dbReference>
<dbReference type="PANTHER" id="PTHR35093">
    <property type="entry name" value="OUTER MEMBRANE PROTEIN NMB0088-RELATED"/>
    <property type="match status" value="1"/>
</dbReference>
<proteinExistence type="inferred from homology"/>
<dbReference type="InterPro" id="IPR005017">
    <property type="entry name" value="OMPP1/FadL/TodX"/>
</dbReference>
<dbReference type="AlphaFoldDB" id="A0A4V2NVV2"/>
<evidence type="ECO:0000256" key="6">
    <source>
        <dbReference type="ARBA" id="ARBA00023136"/>
    </source>
</evidence>
<organism evidence="9 10">
    <name type="scientific">Parasulfuritortus cantonensis</name>
    <dbReference type="NCBI Taxonomy" id="2528202"/>
    <lineage>
        <taxon>Bacteria</taxon>
        <taxon>Pseudomonadati</taxon>
        <taxon>Pseudomonadota</taxon>
        <taxon>Betaproteobacteria</taxon>
        <taxon>Nitrosomonadales</taxon>
        <taxon>Thiobacillaceae</taxon>
        <taxon>Parasulfuritortus</taxon>
    </lineage>
</organism>
<keyword evidence="7" id="KW-0998">Cell outer membrane</keyword>
<gene>
    <name evidence="9" type="ORF">EZJ19_08470</name>
</gene>
<evidence type="ECO:0000256" key="8">
    <source>
        <dbReference type="SAM" id="SignalP"/>
    </source>
</evidence>
<comment type="caution">
    <text evidence="9">The sequence shown here is derived from an EMBL/GenBank/DDBJ whole genome shotgun (WGS) entry which is preliminary data.</text>
</comment>
<dbReference type="Gene3D" id="2.40.160.60">
    <property type="entry name" value="Outer membrane protein transport protein (OMPP1/FadL/TodX)"/>
    <property type="match status" value="1"/>
</dbReference>
<accession>A0A4V2NVV2</accession>
<evidence type="ECO:0000256" key="5">
    <source>
        <dbReference type="ARBA" id="ARBA00022729"/>
    </source>
</evidence>
<dbReference type="PANTHER" id="PTHR35093:SF8">
    <property type="entry name" value="OUTER MEMBRANE PROTEIN NMB0088-RELATED"/>
    <property type="match status" value="1"/>
</dbReference>
<reference evidence="9 10" key="1">
    <citation type="submission" date="2019-03" db="EMBL/GenBank/DDBJ databases">
        <title>Genome sequence of Thiobacillaceae bacterium LSR1, a sulfur-oxidizing bacterium isolated from freshwater sediment.</title>
        <authorList>
            <person name="Li S."/>
        </authorList>
    </citation>
    <scope>NUCLEOTIDE SEQUENCE [LARGE SCALE GENOMIC DNA]</scope>
    <source>
        <strain evidence="9 10">LSR1</strain>
    </source>
</reference>
<dbReference type="EMBL" id="SJZB01000032">
    <property type="protein sequence ID" value="TCJ14912.1"/>
    <property type="molecule type" value="Genomic_DNA"/>
</dbReference>
<dbReference type="GO" id="GO:0009279">
    <property type="term" value="C:cell outer membrane"/>
    <property type="evidence" value="ECO:0007669"/>
    <property type="project" value="UniProtKB-SubCell"/>
</dbReference>
<comment type="similarity">
    <text evidence="2">Belongs to the OmpP1/FadL family.</text>
</comment>
<dbReference type="SUPFAM" id="SSF56935">
    <property type="entry name" value="Porins"/>
    <property type="match status" value="1"/>
</dbReference>
<protein>
    <submittedName>
        <fullName evidence="9">Aromatic hydrocarbon degradation protein</fullName>
    </submittedName>
</protein>
<evidence type="ECO:0000256" key="7">
    <source>
        <dbReference type="ARBA" id="ARBA00023237"/>
    </source>
</evidence>
<evidence type="ECO:0000256" key="3">
    <source>
        <dbReference type="ARBA" id="ARBA00022452"/>
    </source>
</evidence>
<evidence type="ECO:0000313" key="9">
    <source>
        <dbReference type="EMBL" id="TCJ14912.1"/>
    </source>
</evidence>
<name>A0A4V2NVV2_9PROT</name>
<comment type="subcellular location">
    <subcellularLocation>
        <location evidence="1">Cell outer membrane</location>
        <topology evidence="1">Multi-pass membrane protein</topology>
    </subcellularLocation>
</comment>
<dbReference type="Pfam" id="PF03349">
    <property type="entry name" value="Toluene_X"/>
    <property type="match status" value="1"/>
</dbReference>
<evidence type="ECO:0000256" key="2">
    <source>
        <dbReference type="ARBA" id="ARBA00008163"/>
    </source>
</evidence>
<dbReference type="GO" id="GO:0015483">
    <property type="term" value="F:long-chain fatty acid transporting porin activity"/>
    <property type="evidence" value="ECO:0007669"/>
    <property type="project" value="TreeGrafter"/>
</dbReference>
<keyword evidence="10" id="KW-1185">Reference proteome</keyword>
<evidence type="ECO:0000313" key="10">
    <source>
        <dbReference type="Proteomes" id="UP000295443"/>
    </source>
</evidence>
<evidence type="ECO:0000256" key="1">
    <source>
        <dbReference type="ARBA" id="ARBA00004571"/>
    </source>
</evidence>
<dbReference type="Proteomes" id="UP000295443">
    <property type="component" value="Unassembled WGS sequence"/>
</dbReference>
<dbReference type="OrthoDB" id="19849at2"/>
<keyword evidence="6" id="KW-0472">Membrane</keyword>
<feature type="chain" id="PRO_5020675934" evidence="8">
    <location>
        <begin position="29"/>
        <end position="391"/>
    </location>
</feature>
<keyword evidence="4" id="KW-0812">Transmembrane</keyword>